<reference evidence="3" key="1">
    <citation type="submission" date="2025-08" db="UniProtKB">
        <authorList>
            <consortium name="RefSeq"/>
        </authorList>
    </citation>
    <scope>IDENTIFICATION</scope>
    <source>
        <tissue evidence="3">Leaves</tissue>
    </source>
</reference>
<protein>
    <submittedName>
        <fullName evidence="3">Uncharacterized mitochondrial protein AtMg00810-like</fullName>
    </submittedName>
</protein>
<dbReference type="OrthoDB" id="414945at2759"/>
<dbReference type="Proteomes" id="UP000235220">
    <property type="component" value="Chromosome 7"/>
</dbReference>
<gene>
    <name evidence="3" type="primary">LOC118348930</name>
</gene>
<dbReference type="SUPFAM" id="SSF56672">
    <property type="entry name" value="DNA/RNA polymerases"/>
    <property type="match status" value="1"/>
</dbReference>
<proteinExistence type="predicted"/>
<dbReference type="Pfam" id="PF07727">
    <property type="entry name" value="RVT_2"/>
    <property type="match status" value="1"/>
</dbReference>
<evidence type="ECO:0000259" key="1">
    <source>
        <dbReference type="Pfam" id="PF07727"/>
    </source>
</evidence>
<dbReference type="KEGG" id="jre:118348930"/>
<dbReference type="GeneID" id="118348930"/>
<name>A0A6P9EIU9_JUGRE</name>
<sequence>MHQKVDSGLWNFYPQSSVELLVLIYVDDILVTGSSTTTINSLIHQLCDGLPVKDLGQLHFFLGIETHFEFGGLFFSQHKYVVDLLQKTNMSNAKAVSTPISSAHAFKLFDGDPFHDPTLYRSIVGALQYVLLTRPDLSSLLTKFVSLCTV</sequence>
<dbReference type="AlphaFoldDB" id="A0A6P9EIU9"/>
<evidence type="ECO:0000313" key="3">
    <source>
        <dbReference type="RefSeq" id="XP_035547414.1"/>
    </source>
</evidence>
<dbReference type="InterPro" id="IPR013103">
    <property type="entry name" value="RVT_2"/>
</dbReference>
<evidence type="ECO:0000313" key="2">
    <source>
        <dbReference type="Proteomes" id="UP000235220"/>
    </source>
</evidence>
<organism evidence="2 3">
    <name type="scientific">Juglans regia</name>
    <name type="common">English walnut</name>
    <dbReference type="NCBI Taxonomy" id="51240"/>
    <lineage>
        <taxon>Eukaryota</taxon>
        <taxon>Viridiplantae</taxon>
        <taxon>Streptophyta</taxon>
        <taxon>Embryophyta</taxon>
        <taxon>Tracheophyta</taxon>
        <taxon>Spermatophyta</taxon>
        <taxon>Magnoliopsida</taxon>
        <taxon>eudicotyledons</taxon>
        <taxon>Gunneridae</taxon>
        <taxon>Pentapetalae</taxon>
        <taxon>rosids</taxon>
        <taxon>fabids</taxon>
        <taxon>Fagales</taxon>
        <taxon>Juglandaceae</taxon>
        <taxon>Juglans</taxon>
    </lineage>
</organism>
<accession>A0A6P9EIU9</accession>
<dbReference type="InterPro" id="IPR043502">
    <property type="entry name" value="DNA/RNA_pol_sf"/>
</dbReference>
<dbReference type="RefSeq" id="XP_035547414.1">
    <property type="nucleotide sequence ID" value="XM_035691521.1"/>
</dbReference>
<dbReference type="InParanoid" id="A0A6P9EIU9"/>
<keyword evidence="2" id="KW-1185">Reference proteome</keyword>
<feature type="domain" description="Reverse transcriptase Ty1/copia-type" evidence="1">
    <location>
        <begin position="4"/>
        <end position="101"/>
    </location>
</feature>